<dbReference type="EMBL" id="JAUEPT010000207">
    <property type="protein sequence ID" value="KAK0429830.1"/>
    <property type="molecule type" value="Genomic_DNA"/>
</dbReference>
<proteinExistence type="predicted"/>
<evidence type="ECO:0000313" key="1">
    <source>
        <dbReference type="EMBL" id="KAK0429830.1"/>
    </source>
</evidence>
<sequence>MSHAWVDEEDRVGVWIPINEYKWPVPIPKDTNLDLIRIEMLNLGGEYTWLDVLCLRQKGGPNEDMHMEEWKLDVPTIGYMYYSKDVVIYLSGLGLPLSLKEGDLDSDWCWFRRAWTLQEVSNSRIIAGDMPNGPMHVGPVDEDGNYETELLMRFHKQLGSITNRGIFSQLTDMQMRVSMNPVDKVTGLAFPLLLWTIPAYNESESLEDAWTALVNEMYSVMRMSFLFVYPRVGLGHKKWRPMWEQVMTEPLPVDDYFPGPVRHDDETDEDSFSGPCIEKGCVHGLDVELAEGVDRRGELVVESVDGMPHTFAIHATHQIPIPEDAYMLLGNDADRHYGKQRQHWAVGRRLPRQRFEKMSVVVMDDEQDSKRLEDLGIVDIESHYILV</sequence>
<protein>
    <recommendedName>
        <fullName evidence="3">Heterokaryon incompatibility domain-containing protein</fullName>
    </recommendedName>
</protein>
<dbReference type="AlphaFoldDB" id="A0AA39MDT1"/>
<dbReference type="Proteomes" id="UP001175226">
    <property type="component" value="Unassembled WGS sequence"/>
</dbReference>
<organism evidence="1 2">
    <name type="scientific">Armillaria borealis</name>
    <dbReference type="NCBI Taxonomy" id="47425"/>
    <lineage>
        <taxon>Eukaryota</taxon>
        <taxon>Fungi</taxon>
        <taxon>Dikarya</taxon>
        <taxon>Basidiomycota</taxon>
        <taxon>Agaricomycotina</taxon>
        <taxon>Agaricomycetes</taxon>
        <taxon>Agaricomycetidae</taxon>
        <taxon>Agaricales</taxon>
        <taxon>Marasmiineae</taxon>
        <taxon>Physalacriaceae</taxon>
        <taxon>Armillaria</taxon>
    </lineage>
</organism>
<gene>
    <name evidence="1" type="ORF">EV421DRAFT_1945912</name>
</gene>
<evidence type="ECO:0008006" key="3">
    <source>
        <dbReference type="Google" id="ProtNLM"/>
    </source>
</evidence>
<name>A0AA39MDT1_9AGAR</name>
<accession>A0AA39MDT1</accession>
<keyword evidence="2" id="KW-1185">Reference proteome</keyword>
<evidence type="ECO:0000313" key="2">
    <source>
        <dbReference type="Proteomes" id="UP001175226"/>
    </source>
</evidence>
<reference evidence="1" key="1">
    <citation type="submission" date="2023-06" db="EMBL/GenBank/DDBJ databases">
        <authorList>
            <consortium name="Lawrence Berkeley National Laboratory"/>
            <person name="Ahrendt S."/>
            <person name="Sahu N."/>
            <person name="Indic B."/>
            <person name="Wong-Bajracharya J."/>
            <person name="Merenyi Z."/>
            <person name="Ke H.-M."/>
            <person name="Monk M."/>
            <person name="Kocsube S."/>
            <person name="Drula E."/>
            <person name="Lipzen A."/>
            <person name="Balint B."/>
            <person name="Henrissat B."/>
            <person name="Andreopoulos B."/>
            <person name="Martin F.M."/>
            <person name="Harder C.B."/>
            <person name="Rigling D."/>
            <person name="Ford K.L."/>
            <person name="Foster G.D."/>
            <person name="Pangilinan J."/>
            <person name="Papanicolaou A."/>
            <person name="Barry K."/>
            <person name="LaButti K."/>
            <person name="Viragh M."/>
            <person name="Koriabine M."/>
            <person name="Yan M."/>
            <person name="Riley R."/>
            <person name="Champramary S."/>
            <person name="Plett K.L."/>
            <person name="Tsai I.J."/>
            <person name="Slot J."/>
            <person name="Sipos G."/>
            <person name="Plett J."/>
            <person name="Nagy L.G."/>
            <person name="Grigoriev I.V."/>
        </authorList>
    </citation>
    <scope>NUCLEOTIDE SEQUENCE</scope>
    <source>
        <strain evidence="1">FPL87.14</strain>
    </source>
</reference>
<comment type="caution">
    <text evidence="1">The sequence shown here is derived from an EMBL/GenBank/DDBJ whole genome shotgun (WGS) entry which is preliminary data.</text>
</comment>